<reference evidence="4" key="1">
    <citation type="journal article" date="2019" name="Int. J. Syst. Evol. Microbiol.">
        <title>The Global Catalogue of Microorganisms (GCM) 10K type strain sequencing project: providing services to taxonomists for standard genome sequencing and annotation.</title>
        <authorList>
            <consortium name="The Broad Institute Genomics Platform"/>
            <consortium name="The Broad Institute Genome Sequencing Center for Infectious Disease"/>
            <person name="Wu L."/>
            <person name="Ma J."/>
        </authorList>
    </citation>
    <scope>NUCLEOTIDE SEQUENCE [LARGE SCALE GENOMIC DNA]</scope>
    <source>
        <strain evidence="4">Q85</strain>
    </source>
</reference>
<dbReference type="Gene3D" id="3.40.50.170">
    <property type="entry name" value="Formyl transferase, N-terminal domain"/>
    <property type="match status" value="1"/>
</dbReference>
<dbReference type="InterPro" id="IPR056442">
    <property type="entry name" value="GINT1_N"/>
</dbReference>
<keyword evidence="4" id="KW-1185">Reference proteome</keyword>
<comment type="caution">
    <text evidence="3">The sequence shown here is derived from an EMBL/GenBank/DDBJ whole genome shotgun (WGS) entry which is preliminary data.</text>
</comment>
<evidence type="ECO:0000313" key="4">
    <source>
        <dbReference type="Proteomes" id="UP001597283"/>
    </source>
</evidence>
<proteinExistence type="predicted"/>
<evidence type="ECO:0000313" key="3">
    <source>
        <dbReference type="EMBL" id="MFD1788112.1"/>
    </source>
</evidence>
<feature type="domain" description="Formyl transferase N-terminal" evidence="1">
    <location>
        <begin position="89"/>
        <end position="203"/>
    </location>
</feature>
<dbReference type="RefSeq" id="WP_380940469.1">
    <property type="nucleotide sequence ID" value="NZ_JBHUFC010000003.1"/>
</dbReference>
<dbReference type="Gene3D" id="2.115.10.20">
    <property type="entry name" value="Glycosyl hydrolase domain, family 43"/>
    <property type="match status" value="1"/>
</dbReference>
<protein>
    <submittedName>
        <fullName evidence="3">Formyltransferase family protein</fullName>
    </submittedName>
</protein>
<dbReference type="InterPro" id="IPR002376">
    <property type="entry name" value="Formyl_transf_N"/>
</dbReference>
<dbReference type="Proteomes" id="UP001597283">
    <property type="component" value="Unassembled WGS sequence"/>
</dbReference>
<dbReference type="SUPFAM" id="SSF53328">
    <property type="entry name" value="Formyltransferase"/>
    <property type="match status" value="1"/>
</dbReference>
<dbReference type="Pfam" id="PF00551">
    <property type="entry name" value="Formyl_trans_N"/>
    <property type="match status" value="1"/>
</dbReference>
<sequence>MQSGMRPLRFVVLSNGLRIDEWQADCVRQILAANVGTLVGVVVKAPAPAQSVFEKWKGRWTDRRLLTWRLFNRLFVTPFSKATRASSLVLDDQVPVLYAKTLSAGRFAEKFDHDTIAKIQELEPDFILRFGFGILTGDILSIARYGLWSYHHGDHHSYRGQPPGFWEIYNRESTAGAMLQVLSEKLDAGRVLHKGQFSVTAHSYARTRDTLYFGASSFVARACNDILLNGFPSIDPEAANSLGKVYKQPTTPQVIRFAFTGLISRWKTFVNYRLRRQTWNCAAIPDSIAAVAGLEGKNRQEKALGSAIWMTPGPGEFFADPFGLKLESGLFRVFFERFDWRVGRGDIATSLFDGKKFGDVATALNAPTHLSYPFVTKKEGGWVFVPEHSEARDVSSFTFDEFGVIQSKCTILGDTDLIDTTILYHDGRYWIFAIVDGHAQNTHLHILYGDTLDGPWTAHPLNPVKSDVTSARPAGTPFFHNGKLYRPAQDCSRIYGGAVTINEIVRITPTDYREIRRSVIKPVPEGAYIDGLHTLSEMDGFTLIDGAKRESKFL</sequence>
<feature type="domain" description="Glucosamine inositolphosphorylceramide transferase 1 N-terminal" evidence="2">
    <location>
        <begin position="314"/>
        <end position="516"/>
    </location>
</feature>
<evidence type="ECO:0000259" key="1">
    <source>
        <dbReference type="Pfam" id="PF00551"/>
    </source>
</evidence>
<organism evidence="3 4">
    <name type="scientific">Sphingomonas floccifaciens</name>
    <dbReference type="NCBI Taxonomy" id="1844115"/>
    <lineage>
        <taxon>Bacteria</taxon>
        <taxon>Pseudomonadati</taxon>
        <taxon>Pseudomonadota</taxon>
        <taxon>Alphaproteobacteria</taxon>
        <taxon>Sphingomonadales</taxon>
        <taxon>Sphingomonadaceae</taxon>
        <taxon>Sphingomonas</taxon>
    </lineage>
</organism>
<dbReference type="Pfam" id="PF24793">
    <property type="entry name" value="GINT1_N"/>
    <property type="match status" value="1"/>
</dbReference>
<name>A0ABW4ND93_9SPHN</name>
<dbReference type="InterPro" id="IPR036477">
    <property type="entry name" value="Formyl_transf_N_sf"/>
</dbReference>
<accession>A0ABW4ND93</accession>
<dbReference type="EMBL" id="JBHUFC010000003">
    <property type="protein sequence ID" value="MFD1788112.1"/>
    <property type="molecule type" value="Genomic_DNA"/>
</dbReference>
<gene>
    <name evidence="3" type="ORF">ACFSC3_11065</name>
</gene>
<evidence type="ECO:0000259" key="2">
    <source>
        <dbReference type="Pfam" id="PF24793"/>
    </source>
</evidence>
<dbReference type="InterPro" id="IPR023296">
    <property type="entry name" value="Glyco_hydro_beta-prop_sf"/>
</dbReference>
<dbReference type="SUPFAM" id="SSF75005">
    <property type="entry name" value="Arabinanase/levansucrase/invertase"/>
    <property type="match status" value="1"/>
</dbReference>